<dbReference type="Proteomes" id="UP000823561">
    <property type="component" value="Chromosome 1"/>
</dbReference>
<dbReference type="EMBL" id="JADWDJ010000001">
    <property type="protein sequence ID" value="KAG5286406.1"/>
    <property type="molecule type" value="Genomic_DNA"/>
</dbReference>
<gene>
    <name evidence="1" type="ORF">AALO_G00014480</name>
</gene>
<keyword evidence="2" id="KW-1185">Reference proteome</keyword>
<proteinExistence type="predicted"/>
<accession>A0AAV6HLM1</accession>
<organism evidence="1 2">
    <name type="scientific">Alosa alosa</name>
    <name type="common">allis shad</name>
    <dbReference type="NCBI Taxonomy" id="278164"/>
    <lineage>
        <taxon>Eukaryota</taxon>
        <taxon>Metazoa</taxon>
        <taxon>Chordata</taxon>
        <taxon>Craniata</taxon>
        <taxon>Vertebrata</taxon>
        <taxon>Euteleostomi</taxon>
        <taxon>Actinopterygii</taxon>
        <taxon>Neopterygii</taxon>
        <taxon>Teleostei</taxon>
        <taxon>Clupei</taxon>
        <taxon>Clupeiformes</taxon>
        <taxon>Clupeoidei</taxon>
        <taxon>Clupeidae</taxon>
        <taxon>Alosa</taxon>
    </lineage>
</organism>
<evidence type="ECO:0000313" key="1">
    <source>
        <dbReference type="EMBL" id="KAG5286406.1"/>
    </source>
</evidence>
<evidence type="ECO:0000313" key="2">
    <source>
        <dbReference type="Proteomes" id="UP000823561"/>
    </source>
</evidence>
<reference evidence="1 2" key="1">
    <citation type="submission" date="2020-10" db="EMBL/GenBank/DDBJ databases">
        <title>Chromosome-scale genome assembly of the Allis shad, Alosa alosa.</title>
        <authorList>
            <person name="Margot Z."/>
            <person name="Christophe K."/>
            <person name="Cabau C."/>
            <person name="Louis A."/>
            <person name="Berthelot C."/>
            <person name="Parey E."/>
            <person name="Roest Crollius H."/>
            <person name="Montfort J."/>
            <person name="Robinson-Rechavi M."/>
            <person name="Bucao C."/>
            <person name="Bouchez O."/>
            <person name="Gislard M."/>
            <person name="Lluch J."/>
            <person name="Milhes M."/>
            <person name="Lampietro C."/>
            <person name="Lopez Roques C."/>
            <person name="Donnadieu C."/>
            <person name="Braasch I."/>
            <person name="Desvignes T."/>
            <person name="Postlethwait J."/>
            <person name="Bobe J."/>
            <person name="Guiguen Y."/>
        </authorList>
    </citation>
    <scope>NUCLEOTIDE SEQUENCE [LARGE SCALE GENOMIC DNA]</scope>
    <source>
        <strain evidence="1">M-15738</strain>
        <tissue evidence="1">Blood</tissue>
    </source>
</reference>
<name>A0AAV6HLM1_9TELE</name>
<comment type="caution">
    <text evidence="1">The sequence shown here is derived from an EMBL/GenBank/DDBJ whole genome shotgun (WGS) entry which is preliminary data.</text>
</comment>
<sequence length="118" mass="13008">MEASGGNCIRVTSSEVISKHLLTADITTTLTTHLRSLHPSLTPPQAQRTPLYSELTSSAHQEPRQVPQSTRTLHLWSTTLTCRSSAKEASTNCTNAHSTFHKKCVCFCIPNTAKDRMN</sequence>
<protein>
    <submittedName>
        <fullName evidence="1">Uncharacterized protein</fullName>
    </submittedName>
</protein>
<dbReference type="AlphaFoldDB" id="A0AAV6HLM1"/>